<evidence type="ECO:0008006" key="3">
    <source>
        <dbReference type="Google" id="ProtNLM"/>
    </source>
</evidence>
<sequence length="203" mass="22657">MAPWPLPNEITIATMENLAHSEWLTGYRKQLPKLATVCAAWKGVIESFTFKAIIKTYEKDDDLKLLRSNLLTRAERVGHLRLFALYFRDSDTKRSESVVQEVMSLLSSLDEEAHAQNHPGITICIKLFGPEMKHDAPTTPDAGLRVSLPRVRLIKSIIIGAVDTGSDTAAFLARLLGSVPCATSKKADLFIRIGEWFGRYMGK</sequence>
<comment type="caution">
    <text evidence="1">The sequence shown here is derived from an EMBL/GenBank/DDBJ whole genome shotgun (WGS) entry which is preliminary data.</text>
</comment>
<dbReference type="EMBL" id="JAQQWM010000005">
    <property type="protein sequence ID" value="KAK8064231.1"/>
    <property type="molecule type" value="Genomic_DNA"/>
</dbReference>
<reference evidence="1 2" key="1">
    <citation type="submission" date="2023-01" db="EMBL/GenBank/DDBJ databases">
        <title>Analysis of 21 Apiospora genomes using comparative genomics revels a genus with tremendous synthesis potential of carbohydrate active enzymes and secondary metabolites.</title>
        <authorList>
            <person name="Sorensen T."/>
        </authorList>
    </citation>
    <scope>NUCLEOTIDE SEQUENCE [LARGE SCALE GENOMIC DNA]</scope>
    <source>
        <strain evidence="1 2">CBS 83171</strain>
    </source>
</reference>
<dbReference type="Proteomes" id="UP001446871">
    <property type="component" value="Unassembled WGS sequence"/>
</dbReference>
<accession>A0ABR1UZ74</accession>
<proteinExistence type="predicted"/>
<name>A0ABR1UZ74_9PEZI</name>
<keyword evidence="2" id="KW-1185">Reference proteome</keyword>
<organism evidence="1 2">
    <name type="scientific">Apiospora saccharicola</name>
    <dbReference type="NCBI Taxonomy" id="335842"/>
    <lineage>
        <taxon>Eukaryota</taxon>
        <taxon>Fungi</taxon>
        <taxon>Dikarya</taxon>
        <taxon>Ascomycota</taxon>
        <taxon>Pezizomycotina</taxon>
        <taxon>Sordariomycetes</taxon>
        <taxon>Xylariomycetidae</taxon>
        <taxon>Amphisphaeriales</taxon>
        <taxon>Apiosporaceae</taxon>
        <taxon>Apiospora</taxon>
    </lineage>
</organism>
<gene>
    <name evidence="1" type="ORF">PG996_008883</name>
</gene>
<evidence type="ECO:0000313" key="2">
    <source>
        <dbReference type="Proteomes" id="UP001446871"/>
    </source>
</evidence>
<protein>
    <recommendedName>
        <fullName evidence="3">F-box domain-containing protein</fullName>
    </recommendedName>
</protein>
<evidence type="ECO:0000313" key="1">
    <source>
        <dbReference type="EMBL" id="KAK8064231.1"/>
    </source>
</evidence>